<dbReference type="InterPro" id="IPR036322">
    <property type="entry name" value="WD40_repeat_dom_sf"/>
</dbReference>
<dbReference type="PROSITE" id="PS00678">
    <property type="entry name" value="WD_REPEATS_1"/>
    <property type="match status" value="1"/>
</dbReference>
<comment type="caution">
    <text evidence="5">The sequence shown here is derived from an EMBL/GenBank/DDBJ whole genome shotgun (WGS) entry which is preliminary data.</text>
</comment>
<feature type="repeat" description="WD" evidence="3">
    <location>
        <begin position="256"/>
        <end position="290"/>
    </location>
</feature>
<dbReference type="Pfam" id="PF00400">
    <property type="entry name" value="WD40"/>
    <property type="match status" value="2"/>
</dbReference>
<dbReference type="InterPro" id="IPR045159">
    <property type="entry name" value="DCAF7-like"/>
</dbReference>
<accession>A0A507DNA3</accession>
<gene>
    <name evidence="5" type="ORF">SeMB42_g01477</name>
</gene>
<evidence type="ECO:0000256" key="2">
    <source>
        <dbReference type="ARBA" id="ARBA00022737"/>
    </source>
</evidence>
<dbReference type="InterPro" id="IPR015943">
    <property type="entry name" value="WD40/YVTN_repeat-like_dom_sf"/>
</dbReference>
<dbReference type="AlphaFoldDB" id="A0A507DNA3"/>
<keyword evidence="1 3" id="KW-0853">WD repeat</keyword>
<keyword evidence="2" id="KW-0677">Repeat</keyword>
<dbReference type="InterPro" id="IPR001680">
    <property type="entry name" value="WD40_rpt"/>
</dbReference>
<proteinExistence type="predicted"/>
<evidence type="ECO:0000256" key="1">
    <source>
        <dbReference type="ARBA" id="ARBA00022574"/>
    </source>
</evidence>
<reference evidence="5 6" key="1">
    <citation type="journal article" date="2019" name="Sci. Rep.">
        <title>Comparative genomics of chytrid fungi reveal insights into the obligate biotrophic and pathogenic lifestyle of Synchytrium endobioticum.</title>
        <authorList>
            <person name="van de Vossenberg B.T.L.H."/>
            <person name="Warris S."/>
            <person name="Nguyen H.D.T."/>
            <person name="van Gent-Pelzer M.P.E."/>
            <person name="Joly D.L."/>
            <person name="van de Geest H.C."/>
            <person name="Bonants P.J.M."/>
            <person name="Smith D.S."/>
            <person name="Levesque C.A."/>
            <person name="van der Lee T.A.J."/>
        </authorList>
    </citation>
    <scope>NUCLEOTIDE SEQUENCE [LARGE SCALE GENOMIC DNA]</scope>
    <source>
        <strain evidence="5 6">MB42</strain>
    </source>
</reference>
<evidence type="ECO:0000256" key="4">
    <source>
        <dbReference type="SAM" id="MobiDB-lite"/>
    </source>
</evidence>
<evidence type="ECO:0000313" key="6">
    <source>
        <dbReference type="Proteomes" id="UP000317494"/>
    </source>
</evidence>
<dbReference type="Gene3D" id="2.130.10.10">
    <property type="entry name" value="YVTN repeat-like/Quinoprotein amine dehydrogenase"/>
    <property type="match status" value="1"/>
</dbReference>
<dbReference type="VEuPathDB" id="FungiDB:SeMB42_g01477"/>
<dbReference type="PROSITE" id="PS50082">
    <property type="entry name" value="WD_REPEATS_2"/>
    <property type="match status" value="2"/>
</dbReference>
<dbReference type="PROSITE" id="PS50294">
    <property type="entry name" value="WD_REPEATS_REGION"/>
    <property type="match status" value="2"/>
</dbReference>
<dbReference type="EMBL" id="QEAN01000038">
    <property type="protein sequence ID" value="TPX52360.1"/>
    <property type="molecule type" value="Genomic_DNA"/>
</dbReference>
<dbReference type="STRING" id="286115.A0A507DNA3"/>
<evidence type="ECO:0000313" key="5">
    <source>
        <dbReference type="EMBL" id="TPX52360.1"/>
    </source>
</evidence>
<sequence>MRLCGANSPLCYFLKFNVLQHAEHPIHIRIRASTAHLTPSCHLLHGPIYDRASPLCISDPAADPPFSMRATHQPHNDIYSYEAPWPVYALAWSQRPATFRLGLGSFMEEYSNKLQILQLAPKTGDQNLVEIGEADHPYPITKLLWSPYKDAGLVPDLLATTGDYLRIWELPGSATDPPDVYPTAHLGQWQRPIVPALSLRATLANVRRIGHSKRDFCAPLTSFDWNEIDTHVIITSSVDTTCTVWDLNTQQAKTQLIAHDKEVYDVAFSGGADVFASVGADGSVRMFDLRALDHSTIIYETTAQQPIPSSGDSDRTLTPLPLHPHPPDAALSLPNPPLLKLSWNKQDPNYIASFQMDSSAIIILDIRVPAVPVMELQAHSATVNSISWAPHTSSRICSAGDDMQALVWDVSQSPAKIITEPLLSYAAKHEINHLSWNIVQPEYVGISAGNTVQALKI</sequence>
<dbReference type="InterPro" id="IPR019775">
    <property type="entry name" value="WD40_repeat_CS"/>
</dbReference>
<feature type="region of interest" description="Disordered" evidence="4">
    <location>
        <begin position="303"/>
        <end position="324"/>
    </location>
</feature>
<protein>
    <submittedName>
        <fullName evidence="5">Uncharacterized protein</fullName>
    </submittedName>
</protein>
<dbReference type="Proteomes" id="UP000317494">
    <property type="component" value="Unassembled WGS sequence"/>
</dbReference>
<dbReference type="SUPFAM" id="SSF50978">
    <property type="entry name" value="WD40 repeat-like"/>
    <property type="match status" value="1"/>
</dbReference>
<evidence type="ECO:0000256" key="3">
    <source>
        <dbReference type="PROSITE-ProRule" id="PRU00221"/>
    </source>
</evidence>
<dbReference type="SMART" id="SM00320">
    <property type="entry name" value="WD40"/>
    <property type="match status" value="4"/>
</dbReference>
<keyword evidence="6" id="KW-1185">Reference proteome</keyword>
<organism evidence="5 6">
    <name type="scientific">Synchytrium endobioticum</name>
    <dbReference type="NCBI Taxonomy" id="286115"/>
    <lineage>
        <taxon>Eukaryota</taxon>
        <taxon>Fungi</taxon>
        <taxon>Fungi incertae sedis</taxon>
        <taxon>Chytridiomycota</taxon>
        <taxon>Chytridiomycota incertae sedis</taxon>
        <taxon>Chytridiomycetes</taxon>
        <taxon>Synchytriales</taxon>
        <taxon>Synchytriaceae</taxon>
        <taxon>Synchytrium</taxon>
    </lineage>
</organism>
<name>A0A507DNA3_9FUNG</name>
<dbReference type="PANTHER" id="PTHR19919">
    <property type="entry name" value="WD REPEAT CONTAINING PROTEIN"/>
    <property type="match status" value="1"/>
</dbReference>
<feature type="repeat" description="WD" evidence="3">
    <location>
        <begin position="376"/>
        <end position="411"/>
    </location>
</feature>